<feature type="domain" description="G-protein coupled receptors family 1 profile" evidence="10">
    <location>
        <begin position="63"/>
        <end position="338"/>
    </location>
</feature>
<feature type="transmembrane region" description="Helical" evidence="9">
    <location>
        <begin position="315"/>
        <end position="341"/>
    </location>
</feature>
<reference evidence="11 12" key="1">
    <citation type="journal article" date="2023" name="Sci. Data">
        <title>Genome assembly of the Korean intertidal mud-creeper Batillaria attramentaria.</title>
        <authorList>
            <person name="Patra A.K."/>
            <person name="Ho P.T."/>
            <person name="Jun S."/>
            <person name="Lee S.J."/>
            <person name="Kim Y."/>
            <person name="Won Y.J."/>
        </authorList>
    </citation>
    <scope>NUCLEOTIDE SEQUENCE [LARGE SCALE GENOMIC DNA]</scope>
    <source>
        <strain evidence="11">Wonlab-2016</strain>
    </source>
</reference>
<gene>
    <name evidence="11" type="ORF">BaRGS_00018742</name>
</gene>
<evidence type="ECO:0000256" key="3">
    <source>
        <dbReference type="ARBA" id="ARBA00022989"/>
    </source>
</evidence>
<sequence length="376" mass="42840">MNLSTTAPAVENITNSRDHTQGPEPSVELSALDKILLISDEQYELSERIQFVFQYVFVALAIPLTICNIVVFLQRSMRSSTGTYVICMSFAQIVYIVVACGLDIANALHDFPLLEYSYCFYYLYVAIYLSLIAKRGTYLVMCLVSIERFYAIVRPFHIREFFLSKYPLVCTLAAYLLATVWHTYLPARTIIIMVNSKVFGGTMCRFVRTDLYLQTKEVNDAFSLTAKFVLSYGSLFGQLVLNVLTIWALRRHNTANRNVQTSANEEAKEQRERQMTVTILAATICYVSFAFPSVLNNIMSTVYKEYYSGGKYRNIYGVISSFGLNLSVLSAGVDFVCFFTMSSSYRKTFIRLFSKCKKQPGIIEQRAVTESTRTKY</sequence>
<evidence type="ECO:0000256" key="4">
    <source>
        <dbReference type="ARBA" id="ARBA00023040"/>
    </source>
</evidence>
<evidence type="ECO:0000313" key="11">
    <source>
        <dbReference type="EMBL" id="KAK7490042.1"/>
    </source>
</evidence>
<dbReference type="Pfam" id="PF00001">
    <property type="entry name" value="7tm_1"/>
    <property type="match status" value="1"/>
</dbReference>
<dbReference type="EMBL" id="JACVVK020000131">
    <property type="protein sequence ID" value="KAK7490042.1"/>
    <property type="molecule type" value="Genomic_DNA"/>
</dbReference>
<dbReference type="GO" id="GO:0004930">
    <property type="term" value="F:G protein-coupled receptor activity"/>
    <property type="evidence" value="ECO:0007669"/>
    <property type="project" value="UniProtKB-KW"/>
</dbReference>
<evidence type="ECO:0000256" key="8">
    <source>
        <dbReference type="SAM" id="MobiDB-lite"/>
    </source>
</evidence>
<evidence type="ECO:0000313" key="12">
    <source>
        <dbReference type="Proteomes" id="UP001519460"/>
    </source>
</evidence>
<dbReference type="PANTHER" id="PTHR24243">
    <property type="entry name" value="G-PROTEIN COUPLED RECEPTOR"/>
    <property type="match status" value="1"/>
</dbReference>
<evidence type="ECO:0000256" key="7">
    <source>
        <dbReference type="ARBA" id="ARBA00023224"/>
    </source>
</evidence>
<comment type="caution">
    <text evidence="11">The sequence shown here is derived from an EMBL/GenBank/DDBJ whole genome shotgun (WGS) entry which is preliminary data.</text>
</comment>
<evidence type="ECO:0000256" key="2">
    <source>
        <dbReference type="ARBA" id="ARBA00022692"/>
    </source>
</evidence>
<evidence type="ECO:0000256" key="5">
    <source>
        <dbReference type="ARBA" id="ARBA00023136"/>
    </source>
</evidence>
<feature type="transmembrane region" description="Helical" evidence="9">
    <location>
        <begin position="52"/>
        <end position="73"/>
    </location>
</feature>
<dbReference type="AlphaFoldDB" id="A0ABD0KSE3"/>
<feature type="compositionally biased region" description="Polar residues" evidence="8">
    <location>
        <begin position="1"/>
        <end position="15"/>
    </location>
</feature>
<dbReference type="InterPro" id="IPR017452">
    <property type="entry name" value="GPCR_Rhodpsn_7TM"/>
</dbReference>
<dbReference type="GO" id="GO:0016020">
    <property type="term" value="C:membrane"/>
    <property type="evidence" value="ECO:0007669"/>
    <property type="project" value="UniProtKB-SubCell"/>
</dbReference>
<dbReference type="InterPro" id="IPR000276">
    <property type="entry name" value="GPCR_Rhodpsn"/>
</dbReference>
<comment type="subcellular location">
    <subcellularLocation>
        <location evidence="1">Membrane</location>
        <topology evidence="1">Multi-pass membrane protein</topology>
    </subcellularLocation>
</comment>
<evidence type="ECO:0000256" key="9">
    <source>
        <dbReference type="SAM" id="Phobius"/>
    </source>
</evidence>
<keyword evidence="5 9" id="KW-0472">Membrane</keyword>
<feature type="transmembrane region" description="Helical" evidence="9">
    <location>
        <begin position="166"/>
        <end position="184"/>
    </location>
</feature>
<feature type="region of interest" description="Disordered" evidence="8">
    <location>
        <begin position="1"/>
        <end position="24"/>
    </location>
</feature>
<keyword evidence="4" id="KW-0297">G-protein coupled receptor</keyword>
<dbReference type="PROSITE" id="PS00237">
    <property type="entry name" value="G_PROTEIN_RECEP_F1_1"/>
    <property type="match status" value="1"/>
</dbReference>
<keyword evidence="6" id="KW-0675">Receptor</keyword>
<dbReference type="Proteomes" id="UP001519460">
    <property type="component" value="Unassembled WGS sequence"/>
</dbReference>
<feature type="transmembrane region" description="Helical" evidence="9">
    <location>
        <begin position="120"/>
        <end position="146"/>
    </location>
</feature>
<evidence type="ECO:0000259" key="10">
    <source>
        <dbReference type="PROSITE" id="PS50262"/>
    </source>
</evidence>
<protein>
    <recommendedName>
        <fullName evidence="10">G-protein coupled receptors family 1 profile domain-containing protein</fullName>
    </recommendedName>
</protein>
<dbReference type="SUPFAM" id="SSF81321">
    <property type="entry name" value="Family A G protein-coupled receptor-like"/>
    <property type="match status" value="1"/>
</dbReference>
<feature type="transmembrane region" description="Helical" evidence="9">
    <location>
        <begin position="229"/>
        <end position="249"/>
    </location>
</feature>
<proteinExistence type="predicted"/>
<keyword evidence="12" id="KW-1185">Reference proteome</keyword>
<feature type="transmembrane region" description="Helical" evidence="9">
    <location>
        <begin position="277"/>
        <end position="295"/>
    </location>
</feature>
<feature type="transmembrane region" description="Helical" evidence="9">
    <location>
        <begin position="85"/>
        <end position="108"/>
    </location>
</feature>
<dbReference type="PANTHER" id="PTHR24243:SF233">
    <property type="entry name" value="THYROTROPIN-RELEASING HORMONE RECEPTOR"/>
    <property type="match status" value="1"/>
</dbReference>
<keyword evidence="2 9" id="KW-0812">Transmembrane</keyword>
<evidence type="ECO:0000256" key="6">
    <source>
        <dbReference type="ARBA" id="ARBA00023170"/>
    </source>
</evidence>
<accession>A0ABD0KSE3</accession>
<organism evidence="11 12">
    <name type="scientific">Batillaria attramentaria</name>
    <dbReference type="NCBI Taxonomy" id="370345"/>
    <lineage>
        <taxon>Eukaryota</taxon>
        <taxon>Metazoa</taxon>
        <taxon>Spiralia</taxon>
        <taxon>Lophotrochozoa</taxon>
        <taxon>Mollusca</taxon>
        <taxon>Gastropoda</taxon>
        <taxon>Caenogastropoda</taxon>
        <taxon>Sorbeoconcha</taxon>
        <taxon>Cerithioidea</taxon>
        <taxon>Batillariidae</taxon>
        <taxon>Batillaria</taxon>
    </lineage>
</organism>
<keyword evidence="3 9" id="KW-1133">Transmembrane helix</keyword>
<evidence type="ECO:0000256" key="1">
    <source>
        <dbReference type="ARBA" id="ARBA00004141"/>
    </source>
</evidence>
<dbReference type="PROSITE" id="PS50262">
    <property type="entry name" value="G_PROTEIN_RECEP_F1_2"/>
    <property type="match status" value="1"/>
</dbReference>
<keyword evidence="7" id="KW-0807">Transducer</keyword>
<dbReference type="Gene3D" id="1.20.1070.10">
    <property type="entry name" value="Rhodopsin 7-helix transmembrane proteins"/>
    <property type="match status" value="1"/>
</dbReference>
<name>A0ABD0KSE3_9CAEN</name>